<accession>A0ABW6HJC6</accession>
<keyword evidence="2" id="KW-1185">Reference proteome</keyword>
<comment type="caution">
    <text evidence="1">The sequence shown here is derived from an EMBL/GenBank/DDBJ whole genome shotgun (WGS) entry which is preliminary data.</text>
</comment>
<protein>
    <submittedName>
        <fullName evidence="1">Uncharacterized protein</fullName>
    </submittedName>
</protein>
<evidence type="ECO:0000313" key="2">
    <source>
        <dbReference type="Proteomes" id="UP001600039"/>
    </source>
</evidence>
<organism evidence="1 2">
    <name type="scientific">Flavobacterium fructosi</name>
    <dbReference type="NCBI Taxonomy" id="3230416"/>
    <lineage>
        <taxon>Bacteria</taxon>
        <taxon>Pseudomonadati</taxon>
        <taxon>Bacteroidota</taxon>
        <taxon>Flavobacteriia</taxon>
        <taxon>Flavobacteriales</taxon>
        <taxon>Flavobacteriaceae</taxon>
        <taxon>Flavobacterium</taxon>
    </lineage>
</organism>
<dbReference type="EMBL" id="JBHZQA010000002">
    <property type="protein sequence ID" value="MFE3847137.1"/>
    <property type="molecule type" value="Genomic_DNA"/>
</dbReference>
<gene>
    <name evidence="1" type="ORF">ACFX5D_04040</name>
</gene>
<dbReference type="RefSeq" id="WP_379856970.1">
    <property type="nucleotide sequence ID" value="NZ_JBHZQA010000002.1"/>
</dbReference>
<evidence type="ECO:0000313" key="1">
    <source>
        <dbReference type="EMBL" id="MFE3847137.1"/>
    </source>
</evidence>
<reference evidence="1 2" key="1">
    <citation type="submission" date="2024-06" db="EMBL/GenBank/DDBJ databases">
        <title>Flavobacterium spp. isolated from glacier.</title>
        <authorList>
            <person name="Han D."/>
        </authorList>
    </citation>
    <scope>NUCLEOTIDE SEQUENCE [LARGE SCALE GENOMIC DNA]</scope>
    <source>
        <strain evidence="1 2">LB3P45</strain>
    </source>
</reference>
<proteinExistence type="predicted"/>
<name>A0ABW6HJC6_9FLAO</name>
<dbReference type="Proteomes" id="UP001600039">
    <property type="component" value="Unassembled WGS sequence"/>
</dbReference>
<sequence length="1090" mass="118346">MGKTYIADSFKTTAGVDLLASIGGKTEKEINTFYIPNNYNFALIGTVTEKNIIISFAHDLLNTTVNFGSNKNITFNGGSLVNGTIQGANCQVVADKIKIFSSMNTTFTGTWLNDVYPEWWGDRSITSYDWQPALQKSLDFVKLSSGKVKLSAYLYTYYNQLTVSSGVSIEGVSRGETALGAAAVKGSVLWCLGSSLGSTTYDNTAIKIVGGMTTLSNFTIKGQRSLTKYGSGIQVCGVGNGSGSAALLEGLVFENLLIHGFQKGKGLHLVAGNSGAITYSNFNNIRLRDCAEHLTIESLSSNPIYGNLGSTGLAYTNPAGFINSNDFKGLYLSGYCESGIKIITQYNTDLINSQLVYTPANNLTFSGVVIEPPSSSNSHIRLEGGGSCVRMHDIRIEALNQNSTFQNVPVVYLGEGVNGVYINGDQCSVPIVDLGYNNRIEGHSAKNANASPDTTNLYKNSAFKSLDKTGTNIYLPEWTVDELSSDVADTYYWRPLQSSSTVTINESSNFVDTEYKTLSISVPPNKQIRIYQDIDRTLHKIPSGKVNCFAKASNIKDVIWTYQDSVTPIVSGGTTFGRNSFEQIGGFFHITDTAVSSYYRISIFCQNYGSTNIDFEITMPSFVVGDVTPALPAKVLTDNGGTIYGVLAYNTVKNIKPISNSNHRVAEAPSDVVLPKDGNFFEINETGFYFQKINANSNRFPRGAVITLLFNFSNIDIIDSNYIDILKPFISKIGSTITLQTVEGNGLWKEISRSEPQSEGLFSGEISPMVSAGYITIDNSYNLFELTNSSATPLNISRINNITQRFTAGKSITIRFVSTGSNVVSIINSGYIILKKTGNWTPNDGDWIKLETRGDGSWYEIERKPLLLPEMYIGYSLIETSASIATSFLTLPITGENYFKLNNSSAGGLSIARINQATQRFSPGTEIILSFGTLTNGLSIVNSAYITLLYPGNFTAITGDWIKLITTGDGTWMEVQRKPSAQYPLDLSVTLSASNLATNFLTLPITGENYFKLSAATLGGSISRVNNGGTARFGGGKIIMLEFINVTNTITLVNSGYLTLAGGVNYTPAVNAVIILFTRGDGTWREMSRF</sequence>